<dbReference type="AlphaFoldDB" id="A0A6G1K0N0"/>
<protein>
    <submittedName>
        <fullName evidence="1">Uncharacterized protein</fullName>
    </submittedName>
</protein>
<evidence type="ECO:0000313" key="1">
    <source>
        <dbReference type="EMBL" id="KAF2706404.1"/>
    </source>
</evidence>
<dbReference type="EMBL" id="MU005776">
    <property type="protein sequence ID" value="KAF2706404.1"/>
    <property type="molecule type" value="Genomic_DNA"/>
</dbReference>
<proteinExistence type="predicted"/>
<accession>A0A6G1K0N0</accession>
<sequence>MLAAALARPLSSTIRRSYARFPNIKIEALQIDEKEPNTKRMIDVMAVSTNGSMPLYLHIVNCILRDLRLEQQQTSSAFNFRAFRRMLDAEGLTITSFISQSRKKGE</sequence>
<dbReference type="OrthoDB" id="2316594at2759"/>
<organism evidence="1 2">
    <name type="scientific">Pleomassaria siparia CBS 279.74</name>
    <dbReference type="NCBI Taxonomy" id="1314801"/>
    <lineage>
        <taxon>Eukaryota</taxon>
        <taxon>Fungi</taxon>
        <taxon>Dikarya</taxon>
        <taxon>Ascomycota</taxon>
        <taxon>Pezizomycotina</taxon>
        <taxon>Dothideomycetes</taxon>
        <taxon>Pleosporomycetidae</taxon>
        <taxon>Pleosporales</taxon>
        <taxon>Pleomassariaceae</taxon>
        <taxon>Pleomassaria</taxon>
    </lineage>
</organism>
<dbReference type="Proteomes" id="UP000799428">
    <property type="component" value="Unassembled WGS sequence"/>
</dbReference>
<evidence type="ECO:0000313" key="2">
    <source>
        <dbReference type="Proteomes" id="UP000799428"/>
    </source>
</evidence>
<gene>
    <name evidence="1" type="ORF">K504DRAFT_505350</name>
</gene>
<name>A0A6G1K0N0_9PLEO</name>
<keyword evidence="2" id="KW-1185">Reference proteome</keyword>
<reference evidence="1" key="1">
    <citation type="journal article" date="2020" name="Stud. Mycol.">
        <title>101 Dothideomycetes genomes: a test case for predicting lifestyles and emergence of pathogens.</title>
        <authorList>
            <person name="Haridas S."/>
            <person name="Albert R."/>
            <person name="Binder M."/>
            <person name="Bloem J."/>
            <person name="Labutti K."/>
            <person name="Salamov A."/>
            <person name="Andreopoulos B."/>
            <person name="Baker S."/>
            <person name="Barry K."/>
            <person name="Bills G."/>
            <person name="Bluhm B."/>
            <person name="Cannon C."/>
            <person name="Castanera R."/>
            <person name="Culley D."/>
            <person name="Daum C."/>
            <person name="Ezra D."/>
            <person name="Gonzalez J."/>
            <person name="Henrissat B."/>
            <person name="Kuo A."/>
            <person name="Liang C."/>
            <person name="Lipzen A."/>
            <person name="Lutzoni F."/>
            <person name="Magnuson J."/>
            <person name="Mondo S."/>
            <person name="Nolan M."/>
            <person name="Ohm R."/>
            <person name="Pangilinan J."/>
            <person name="Park H.-J."/>
            <person name="Ramirez L."/>
            <person name="Alfaro M."/>
            <person name="Sun H."/>
            <person name="Tritt A."/>
            <person name="Yoshinaga Y."/>
            <person name="Zwiers L.-H."/>
            <person name="Turgeon B."/>
            <person name="Goodwin S."/>
            <person name="Spatafora J."/>
            <person name="Crous P."/>
            <person name="Grigoriev I."/>
        </authorList>
    </citation>
    <scope>NUCLEOTIDE SEQUENCE</scope>
    <source>
        <strain evidence="1">CBS 279.74</strain>
    </source>
</reference>